<dbReference type="Proteomes" id="UP000441102">
    <property type="component" value="Unassembled WGS sequence"/>
</dbReference>
<proteinExistence type="predicted"/>
<feature type="domain" description="Response regulatory" evidence="2">
    <location>
        <begin position="8"/>
        <end position="119"/>
    </location>
</feature>
<evidence type="ECO:0000256" key="1">
    <source>
        <dbReference type="PROSITE-ProRule" id="PRU00169"/>
    </source>
</evidence>
<dbReference type="Proteomes" id="UP000642265">
    <property type="component" value="Unassembled WGS sequence"/>
</dbReference>
<evidence type="ECO:0000313" key="3">
    <source>
        <dbReference type="EMBL" id="KAB2801530.1"/>
    </source>
</evidence>
<reference evidence="3 5" key="1">
    <citation type="submission" date="2019-09" db="EMBL/GenBank/DDBJ databases">
        <title>Taxonomic organization of the family Brucellaceae based on a phylogenomic approach.</title>
        <authorList>
            <person name="Leclercq S."/>
            <person name="Cloeckaert A."/>
            <person name="Zygmunt M.S."/>
        </authorList>
    </citation>
    <scope>NUCLEOTIDE SEQUENCE [LARGE SCALE GENOMIC DNA]</scope>
    <source>
        <strain evidence="3 5">CCUG 34461</strain>
    </source>
</reference>
<evidence type="ECO:0000313" key="4">
    <source>
        <dbReference type="EMBL" id="MBE0563113.1"/>
    </source>
</evidence>
<dbReference type="InterPro" id="IPR001789">
    <property type="entry name" value="Sig_transdc_resp-reg_receiver"/>
</dbReference>
<dbReference type="AlphaFoldDB" id="A0A011UMW1"/>
<protein>
    <submittedName>
        <fullName evidence="4">Response regulator</fullName>
    </submittedName>
</protein>
<dbReference type="KEGG" id="oah:DR92_133"/>
<dbReference type="Gene3D" id="3.40.50.2300">
    <property type="match status" value="1"/>
</dbReference>
<dbReference type="RefSeq" id="WP_011982335.1">
    <property type="nucleotide sequence ID" value="NZ_CP008820.1"/>
</dbReference>
<dbReference type="GeneID" id="61316338"/>
<keyword evidence="1" id="KW-0597">Phosphoprotein</keyword>
<dbReference type="OMA" id="RAMRLMW"/>
<dbReference type="EMBL" id="WBWX01000002">
    <property type="protein sequence ID" value="KAB2801530.1"/>
    <property type="molecule type" value="Genomic_DNA"/>
</dbReference>
<evidence type="ECO:0000259" key="2">
    <source>
        <dbReference type="PROSITE" id="PS50110"/>
    </source>
</evidence>
<sequence length="127" mass="13594">MNDLGQRRVLVVEDEIFVALDVAATVEDANGTVLGPVGTVRQAIDIINRNEVDAAILDVNLADGDVEAVLDRLKSRDVFVVIHTGGGLPARLAARYPGIPVFQKPVLPSRLTRALASAFSSHRVQQA</sequence>
<dbReference type="InterPro" id="IPR011006">
    <property type="entry name" value="CheY-like_superfamily"/>
</dbReference>
<dbReference type="SMART" id="SM00448">
    <property type="entry name" value="REC"/>
    <property type="match status" value="1"/>
</dbReference>
<dbReference type="SUPFAM" id="SSF52172">
    <property type="entry name" value="CheY-like"/>
    <property type="match status" value="1"/>
</dbReference>
<comment type="caution">
    <text evidence="4">The sequence shown here is derived from an EMBL/GenBank/DDBJ whole genome shotgun (WGS) entry which is preliminary data.</text>
</comment>
<dbReference type="GO" id="GO:0000160">
    <property type="term" value="P:phosphorelay signal transduction system"/>
    <property type="evidence" value="ECO:0007669"/>
    <property type="project" value="InterPro"/>
</dbReference>
<evidence type="ECO:0000313" key="6">
    <source>
        <dbReference type="Proteomes" id="UP000642265"/>
    </source>
</evidence>
<dbReference type="PROSITE" id="PS50110">
    <property type="entry name" value="RESPONSE_REGULATORY"/>
    <property type="match status" value="1"/>
</dbReference>
<organism evidence="4 6">
    <name type="scientific">Brucella anthropi</name>
    <name type="common">Ochrobactrum anthropi</name>
    <dbReference type="NCBI Taxonomy" id="529"/>
    <lineage>
        <taxon>Bacteria</taxon>
        <taxon>Pseudomonadati</taxon>
        <taxon>Pseudomonadota</taxon>
        <taxon>Alphaproteobacteria</taxon>
        <taxon>Hyphomicrobiales</taxon>
        <taxon>Brucellaceae</taxon>
        <taxon>Brucella/Ochrobactrum group</taxon>
        <taxon>Brucella</taxon>
    </lineage>
</organism>
<dbReference type="EMBL" id="JACZKO010000050">
    <property type="protein sequence ID" value="MBE0563113.1"/>
    <property type="molecule type" value="Genomic_DNA"/>
</dbReference>
<evidence type="ECO:0000313" key="5">
    <source>
        <dbReference type="Proteomes" id="UP000441102"/>
    </source>
</evidence>
<accession>A0A011UMW1</accession>
<gene>
    <name evidence="3" type="ORF">F9L06_07550</name>
    <name evidence="4" type="ORF">IH622_20155</name>
</gene>
<name>A0A011UMW1_BRUAN</name>
<reference evidence="4" key="3">
    <citation type="submission" date="2020-10" db="EMBL/GenBank/DDBJ databases">
        <title>Enrichment of novel Verrucomicrobia, Bacteroidetes and Krumholzibacteria in an oxygen-limited, methane- and iron-fed bioreactor inoculated with Bothnian Sea sediments.</title>
        <authorList>
            <person name="Martins P.D."/>
            <person name="de Jong A."/>
            <person name="Lenstra W.K."/>
            <person name="van Helmond N.A.G.M."/>
            <person name="Slomp C.P."/>
            <person name="Jetten M.S.M."/>
            <person name="Welte C.U."/>
            <person name="Rasigraf O."/>
        </authorList>
    </citation>
    <scope>NUCLEOTIDE SEQUENCE</scope>
    <source>
        <strain evidence="4">MAG47</strain>
    </source>
</reference>
<reference evidence="4" key="2">
    <citation type="submission" date="2020-09" db="EMBL/GenBank/DDBJ databases">
        <authorList>
            <person name="Dalcin Martins P."/>
        </authorList>
    </citation>
    <scope>NUCLEOTIDE SEQUENCE</scope>
    <source>
        <strain evidence="4">MAG47</strain>
    </source>
</reference>
<feature type="modified residue" description="4-aspartylphosphate" evidence="1">
    <location>
        <position position="58"/>
    </location>
</feature>